<dbReference type="Pfam" id="PF16486">
    <property type="entry name" value="ArgoN"/>
    <property type="match status" value="1"/>
</dbReference>
<sequence>MAHGSSSAMASSPVLHLVYPTLQVSPPSGACRDSDSYLHLLPWFPFSTKTVSRSTARASARKCSTGFNRRELAGIEFAYDGEKSLFTVGALPQKKMEFIVVLDDITSSRNSGNSSPGHGSPNDGDRKRMKCPYHSKTFKVELSFAAKIPMQAIAMLCVVRNLKIRRVVCSFANRFSITIRRAFVRSEVVFLAVEGFTRALGPP</sequence>
<evidence type="ECO:0000259" key="2">
    <source>
        <dbReference type="Pfam" id="PF16486"/>
    </source>
</evidence>
<feature type="region of interest" description="Disordered" evidence="1">
    <location>
        <begin position="108"/>
        <end position="128"/>
    </location>
</feature>
<dbReference type="AlphaFoldDB" id="A0A830BTY0"/>
<feature type="compositionally biased region" description="Low complexity" evidence="1">
    <location>
        <begin position="108"/>
        <end position="122"/>
    </location>
</feature>
<name>A0A830BTY0_9LAMI</name>
<dbReference type="Proteomes" id="UP000653305">
    <property type="component" value="Unassembled WGS sequence"/>
</dbReference>
<evidence type="ECO:0000256" key="1">
    <source>
        <dbReference type="SAM" id="MobiDB-lite"/>
    </source>
</evidence>
<feature type="domain" description="Protein argonaute N-terminal" evidence="2">
    <location>
        <begin position="57"/>
        <end position="156"/>
    </location>
</feature>
<accession>A0A830BTY0</accession>
<proteinExistence type="predicted"/>
<evidence type="ECO:0000313" key="4">
    <source>
        <dbReference type="Proteomes" id="UP000653305"/>
    </source>
</evidence>
<dbReference type="InterPro" id="IPR032474">
    <property type="entry name" value="Argonaute_N"/>
</dbReference>
<protein>
    <submittedName>
        <fullName evidence="3">Protein argonaute 4a</fullName>
    </submittedName>
</protein>
<comment type="caution">
    <text evidence="3">The sequence shown here is derived from an EMBL/GenBank/DDBJ whole genome shotgun (WGS) entry which is preliminary data.</text>
</comment>
<gene>
    <name evidence="3" type="ORF">PHJA_000983500</name>
</gene>
<evidence type="ECO:0000313" key="3">
    <source>
        <dbReference type="EMBL" id="GFP88398.1"/>
    </source>
</evidence>
<keyword evidence="4" id="KW-1185">Reference proteome</keyword>
<reference evidence="3" key="1">
    <citation type="submission" date="2020-07" db="EMBL/GenBank/DDBJ databases">
        <title>Ethylene signaling mediates host invasion by parasitic plants.</title>
        <authorList>
            <person name="Yoshida S."/>
        </authorList>
    </citation>
    <scope>NUCLEOTIDE SEQUENCE</scope>
    <source>
        <strain evidence="3">Okayama</strain>
    </source>
</reference>
<organism evidence="3 4">
    <name type="scientific">Phtheirospermum japonicum</name>
    <dbReference type="NCBI Taxonomy" id="374723"/>
    <lineage>
        <taxon>Eukaryota</taxon>
        <taxon>Viridiplantae</taxon>
        <taxon>Streptophyta</taxon>
        <taxon>Embryophyta</taxon>
        <taxon>Tracheophyta</taxon>
        <taxon>Spermatophyta</taxon>
        <taxon>Magnoliopsida</taxon>
        <taxon>eudicotyledons</taxon>
        <taxon>Gunneridae</taxon>
        <taxon>Pentapetalae</taxon>
        <taxon>asterids</taxon>
        <taxon>lamiids</taxon>
        <taxon>Lamiales</taxon>
        <taxon>Orobanchaceae</taxon>
        <taxon>Orobanchaceae incertae sedis</taxon>
        <taxon>Phtheirospermum</taxon>
    </lineage>
</organism>
<dbReference type="OrthoDB" id="1111977at2759"/>
<dbReference type="EMBL" id="BMAC01000167">
    <property type="protein sequence ID" value="GFP88398.1"/>
    <property type="molecule type" value="Genomic_DNA"/>
</dbReference>